<proteinExistence type="predicted"/>
<evidence type="ECO:0000256" key="2">
    <source>
        <dbReference type="ARBA" id="ARBA00022737"/>
    </source>
</evidence>
<dbReference type="InterPro" id="IPR000618">
    <property type="entry name" value="Insect_cuticle"/>
</dbReference>
<sequence length="210" mass="23019">MAFKFISLFAFLAVASCGVVYEQPAYTYSHGAPVVHQPAYTTYSHAAPVVQQPAYTTYSHAAPAVHHVSPVVKTVAPAVVAQPAYIKQAYVAPQVITKIAQPVVHKVAEDYDHNPQYSFAYDVQDSLTGDSKSQHETRNGDVVEGHYSLVDADGYKRTVHYTADPVHGFNAQVQREPLTHKTIVAQPTIVKTIQPALVKTVHSAPAYYHH</sequence>
<dbReference type="PANTHER" id="PTHR12236:SF94">
    <property type="entry name" value="CCP84AA-RELATED"/>
    <property type="match status" value="1"/>
</dbReference>
<name>A0A9N9RYS9_9DIPT</name>
<evidence type="ECO:0000313" key="5">
    <source>
        <dbReference type="EMBL" id="CAG9805065.1"/>
    </source>
</evidence>
<dbReference type="OrthoDB" id="10071059at2759"/>
<dbReference type="GO" id="GO:0005615">
    <property type="term" value="C:extracellular space"/>
    <property type="evidence" value="ECO:0007669"/>
    <property type="project" value="TreeGrafter"/>
</dbReference>
<feature type="signal peptide" evidence="4">
    <location>
        <begin position="1"/>
        <end position="17"/>
    </location>
</feature>
<dbReference type="Pfam" id="PF00379">
    <property type="entry name" value="Chitin_bind_4"/>
    <property type="match status" value="1"/>
</dbReference>
<keyword evidence="1 3" id="KW-0193">Cuticle</keyword>
<keyword evidence="6" id="KW-1185">Reference proteome</keyword>
<evidence type="ECO:0000256" key="4">
    <source>
        <dbReference type="SAM" id="SignalP"/>
    </source>
</evidence>
<reference evidence="5" key="2">
    <citation type="submission" date="2022-10" db="EMBL/GenBank/DDBJ databases">
        <authorList>
            <consortium name="ENA_rothamsted_submissions"/>
            <consortium name="culmorum"/>
            <person name="King R."/>
        </authorList>
    </citation>
    <scope>NUCLEOTIDE SEQUENCE</scope>
</reference>
<dbReference type="EMBL" id="OU895878">
    <property type="protein sequence ID" value="CAG9805065.1"/>
    <property type="molecule type" value="Genomic_DNA"/>
</dbReference>
<dbReference type="GO" id="GO:0031012">
    <property type="term" value="C:extracellular matrix"/>
    <property type="evidence" value="ECO:0007669"/>
    <property type="project" value="TreeGrafter"/>
</dbReference>
<dbReference type="PROSITE" id="PS51257">
    <property type="entry name" value="PROKAR_LIPOPROTEIN"/>
    <property type="match status" value="1"/>
</dbReference>
<dbReference type="PRINTS" id="PR00947">
    <property type="entry name" value="CUTICLE"/>
</dbReference>
<dbReference type="PROSITE" id="PS00233">
    <property type="entry name" value="CHIT_BIND_RR_1"/>
    <property type="match status" value="1"/>
</dbReference>
<reference evidence="5" key="1">
    <citation type="submission" date="2022-01" db="EMBL/GenBank/DDBJ databases">
        <authorList>
            <person name="King R."/>
        </authorList>
    </citation>
    <scope>NUCLEOTIDE SEQUENCE</scope>
</reference>
<evidence type="ECO:0000256" key="3">
    <source>
        <dbReference type="PROSITE-ProRule" id="PRU00497"/>
    </source>
</evidence>
<organism evidence="5 6">
    <name type="scientific">Chironomus riparius</name>
    <dbReference type="NCBI Taxonomy" id="315576"/>
    <lineage>
        <taxon>Eukaryota</taxon>
        <taxon>Metazoa</taxon>
        <taxon>Ecdysozoa</taxon>
        <taxon>Arthropoda</taxon>
        <taxon>Hexapoda</taxon>
        <taxon>Insecta</taxon>
        <taxon>Pterygota</taxon>
        <taxon>Neoptera</taxon>
        <taxon>Endopterygota</taxon>
        <taxon>Diptera</taxon>
        <taxon>Nematocera</taxon>
        <taxon>Chironomoidea</taxon>
        <taxon>Chironomidae</taxon>
        <taxon>Chironominae</taxon>
        <taxon>Chironomus</taxon>
    </lineage>
</organism>
<dbReference type="InterPro" id="IPR031311">
    <property type="entry name" value="CHIT_BIND_RR_consensus"/>
</dbReference>
<dbReference type="GO" id="GO:0042302">
    <property type="term" value="F:structural constituent of cuticle"/>
    <property type="evidence" value="ECO:0007669"/>
    <property type="project" value="UniProtKB-UniRule"/>
</dbReference>
<dbReference type="AlphaFoldDB" id="A0A9N9RYS9"/>
<dbReference type="PANTHER" id="PTHR12236">
    <property type="entry name" value="STRUCTURAL CONTITUENT OF CUTICLE"/>
    <property type="match status" value="1"/>
</dbReference>
<feature type="chain" id="PRO_5040464337" description="Cuticular protein" evidence="4">
    <location>
        <begin position="18"/>
        <end position="210"/>
    </location>
</feature>
<accession>A0A9N9RYS9</accession>
<dbReference type="InterPro" id="IPR051217">
    <property type="entry name" value="Insect_Cuticle_Struc_Prot"/>
</dbReference>
<gene>
    <name evidence="5" type="ORF">CHIRRI_LOCUS7941</name>
</gene>
<keyword evidence="4" id="KW-0732">Signal</keyword>
<evidence type="ECO:0000256" key="1">
    <source>
        <dbReference type="ARBA" id="ARBA00022460"/>
    </source>
</evidence>
<protein>
    <recommendedName>
        <fullName evidence="7">Cuticular protein</fullName>
    </recommendedName>
</protein>
<keyword evidence="2" id="KW-0677">Repeat</keyword>
<dbReference type="Proteomes" id="UP001153620">
    <property type="component" value="Chromosome 2"/>
</dbReference>
<dbReference type="PROSITE" id="PS51155">
    <property type="entry name" value="CHIT_BIND_RR_2"/>
    <property type="match status" value="1"/>
</dbReference>
<evidence type="ECO:0000313" key="6">
    <source>
        <dbReference type="Proteomes" id="UP001153620"/>
    </source>
</evidence>
<evidence type="ECO:0008006" key="7">
    <source>
        <dbReference type="Google" id="ProtNLM"/>
    </source>
</evidence>